<dbReference type="Pfam" id="PF07093">
    <property type="entry name" value="SGT1"/>
    <property type="match status" value="1"/>
</dbReference>
<feature type="compositionally biased region" description="Basic and acidic residues" evidence="1">
    <location>
        <begin position="794"/>
        <end position="815"/>
    </location>
</feature>
<feature type="compositionally biased region" description="Polar residues" evidence="1">
    <location>
        <begin position="706"/>
        <end position="725"/>
    </location>
</feature>
<dbReference type="STRING" id="1108050.A0A0B7F611"/>
<dbReference type="Proteomes" id="UP000059188">
    <property type="component" value="Unassembled WGS sequence"/>
</dbReference>
<dbReference type="PANTHER" id="PTHR13060:SF0">
    <property type="entry name" value="PROTEIN ECDYSONELESS HOMOLOG"/>
    <property type="match status" value="1"/>
</dbReference>
<dbReference type="AlphaFoldDB" id="A0A0B7F611"/>
<organism evidence="2 3">
    <name type="scientific">Thanatephorus cucumeris (strain AG1-IB / isolate 7/3/14)</name>
    <name type="common">Lettuce bottom rot fungus</name>
    <name type="synonym">Rhizoctonia solani</name>
    <dbReference type="NCBI Taxonomy" id="1108050"/>
    <lineage>
        <taxon>Eukaryota</taxon>
        <taxon>Fungi</taxon>
        <taxon>Dikarya</taxon>
        <taxon>Basidiomycota</taxon>
        <taxon>Agaricomycotina</taxon>
        <taxon>Agaricomycetes</taxon>
        <taxon>Cantharellales</taxon>
        <taxon>Ceratobasidiaceae</taxon>
        <taxon>Rhizoctonia</taxon>
        <taxon>Rhizoctonia solani AG-1</taxon>
    </lineage>
</organism>
<feature type="compositionally biased region" description="Acidic residues" evidence="1">
    <location>
        <begin position="503"/>
        <end position="513"/>
    </location>
</feature>
<feature type="region of interest" description="Disordered" evidence="1">
    <location>
        <begin position="447"/>
        <end position="468"/>
    </location>
</feature>
<feature type="compositionally biased region" description="Polar residues" evidence="1">
    <location>
        <begin position="767"/>
        <end position="776"/>
    </location>
</feature>
<dbReference type="GO" id="GO:0005634">
    <property type="term" value="C:nucleus"/>
    <property type="evidence" value="ECO:0007669"/>
    <property type="project" value="TreeGrafter"/>
</dbReference>
<proteinExistence type="predicted"/>
<protein>
    <submittedName>
        <fullName evidence="2">Protein SGT1</fullName>
    </submittedName>
</protein>
<feature type="compositionally biased region" description="Acidic residues" evidence="1">
    <location>
        <begin position="624"/>
        <end position="634"/>
    </location>
</feature>
<evidence type="ECO:0000313" key="3">
    <source>
        <dbReference type="Proteomes" id="UP000059188"/>
    </source>
</evidence>
<evidence type="ECO:0000256" key="1">
    <source>
        <dbReference type="SAM" id="MobiDB-lite"/>
    </source>
</evidence>
<dbReference type="InterPro" id="IPR010770">
    <property type="entry name" value="Ecd"/>
</dbReference>
<gene>
    <name evidence="2" type="ORF">RSOLAG1IB_00925</name>
</gene>
<keyword evidence="3" id="KW-1185">Reference proteome</keyword>
<accession>A0A0B7F611</accession>
<feature type="region of interest" description="Disordered" evidence="1">
    <location>
        <begin position="695"/>
        <end position="815"/>
    </location>
</feature>
<reference evidence="2 3" key="1">
    <citation type="submission" date="2014-11" db="EMBL/GenBank/DDBJ databases">
        <authorList>
            <person name="Wibberg Daniel"/>
        </authorList>
    </citation>
    <scope>NUCLEOTIDE SEQUENCE [LARGE SCALE GENOMIC DNA]</scope>
    <source>
        <strain evidence="2">Rhizoctonia solani AG1-IB 7/3/14</strain>
    </source>
</reference>
<dbReference type="PANTHER" id="PTHR13060">
    <property type="entry name" value="SGT1 PROTEIN HSGT1 SUPPRESSOR OF GCR2"/>
    <property type="match status" value="1"/>
</dbReference>
<feature type="region of interest" description="Disordered" evidence="1">
    <location>
        <begin position="503"/>
        <end position="663"/>
    </location>
</feature>
<sequence length="885" mass="98180">MDISKLGPQVAEDTLEYSLYPKSHHESPATLRTLILEYVAGLLPPNFLWHRDSFEIILQAPKGDNSKSLHATTEWNFYGRMRVGDCVDDEWCAVWLLREISMKWDLGVSVHDTDGEFLLIEAADALPTWITPENAENRVWIYQGNLHIIPLRHTSDPSTRPAQRTDSLGGYLDAQTAEDEYICVADAVKLIFDDNTATQADANVEQAALNRVTKYPAALSQHIHRAKVHLPVDVGRALSVDPSLVQRAVEAFYTRDGLQLRAAQKMARFSPKPDVLTVVSMTRPAYAQLAGQVFYPPKVFGVWQEQQESPEHRWRDIGMKIACGFEMMYAESKSQAKTLSSNSTESRDARLDALRREEGYNTYIQGLAKAGYFAKELPGSQLYKEREQAAADKYIEFRSNTDVLRPSFAARVEEAVKLSSEHPLSSPEEDSTEWLQIDESTFDGMLKQKFNGKNTGGQGADDEDQYAQDQATKLQELAKRVEGFVEGEGDLEGARFEDDILEEDMGSDSDDESITSGANETDRQQAMDRLVPPLEPGDYGQMPASYSNSQPIRSSTVETEKHIPEEEEEMPALGGSTPGSKLSVADAYKTPTSAHHDTDQQSEQKSREKLLRRPLLPRDRFDGVDSDDDTDQEDEKSALNALPDDSESEEDRPTVVGEVEIDMDDEQEEFIKFSREALGIDDALWSKIVEERKIRGAFVPGGPTKNGASARSPDASTGTKSSTGNEMHWLDDPPKQNTPRPSAGPKAHPNPNLDSFEAVMEAMEAELNSSWASTKPSALKAPQEKGKGKAVQLAEDKKNSGKQVRIAEDEHGMEDIESAMERELREILDEGENSDGDGDGEVPMDYNLIKNFLESFKGQAGASGPVGNLAGRLQQGWTLPRDNGA</sequence>
<evidence type="ECO:0000313" key="2">
    <source>
        <dbReference type="EMBL" id="CEL52384.1"/>
    </source>
</evidence>
<name>A0A0B7F611_THACB</name>
<feature type="compositionally biased region" description="Basic and acidic residues" evidence="1">
    <location>
        <begin position="594"/>
        <end position="623"/>
    </location>
</feature>
<dbReference type="OrthoDB" id="27237at2759"/>
<feature type="region of interest" description="Disordered" evidence="1">
    <location>
        <begin position="861"/>
        <end position="885"/>
    </location>
</feature>
<feature type="compositionally biased region" description="Polar residues" evidence="1">
    <location>
        <begin position="544"/>
        <end position="557"/>
    </location>
</feature>
<dbReference type="EMBL" id="LN679100">
    <property type="protein sequence ID" value="CEL52384.1"/>
    <property type="molecule type" value="Genomic_DNA"/>
</dbReference>